<dbReference type="GO" id="GO:0006400">
    <property type="term" value="P:tRNA modification"/>
    <property type="evidence" value="ECO:0007669"/>
    <property type="project" value="InterPro"/>
</dbReference>
<evidence type="ECO:0000256" key="3">
    <source>
        <dbReference type="ARBA" id="ARBA00022723"/>
    </source>
</evidence>
<evidence type="ECO:0000256" key="6">
    <source>
        <dbReference type="SAM" id="MobiDB-lite"/>
    </source>
</evidence>
<comment type="subunit">
    <text evidence="5">Heterodimer of a catalytic subunit and an accessory subunit.</text>
</comment>
<dbReference type="Proteomes" id="UP000250140">
    <property type="component" value="Unassembled WGS sequence"/>
</dbReference>
<dbReference type="OrthoDB" id="27601at2759"/>
<feature type="compositionally biased region" description="Basic and acidic residues" evidence="6">
    <location>
        <begin position="469"/>
        <end position="478"/>
    </location>
</feature>
<dbReference type="GO" id="GO:0005737">
    <property type="term" value="C:cytoplasm"/>
    <property type="evidence" value="ECO:0007669"/>
    <property type="project" value="UniProtKB-SubCell"/>
</dbReference>
<name>A0A8E2ENZ9_9PEZI</name>
<dbReference type="GO" id="GO:0008479">
    <property type="term" value="F:tRNA-guanosine(34) queuine transglycosylase activity"/>
    <property type="evidence" value="ECO:0007669"/>
    <property type="project" value="UniProtKB-UniRule"/>
</dbReference>
<organism evidence="8 9">
    <name type="scientific">Glonium stellatum</name>
    <dbReference type="NCBI Taxonomy" id="574774"/>
    <lineage>
        <taxon>Eukaryota</taxon>
        <taxon>Fungi</taxon>
        <taxon>Dikarya</taxon>
        <taxon>Ascomycota</taxon>
        <taxon>Pezizomycotina</taxon>
        <taxon>Dothideomycetes</taxon>
        <taxon>Pleosporomycetidae</taxon>
        <taxon>Gloniales</taxon>
        <taxon>Gloniaceae</taxon>
        <taxon>Glonium</taxon>
    </lineage>
</organism>
<keyword evidence="2 5" id="KW-0819">tRNA processing</keyword>
<evidence type="ECO:0000256" key="2">
    <source>
        <dbReference type="ARBA" id="ARBA00022694"/>
    </source>
</evidence>
<gene>
    <name evidence="8" type="ORF">AOQ84DRAFT_190527</name>
</gene>
<evidence type="ECO:0000256" key="4">
    <source>
        <dbReference type="ARBA" id="ARBA00022833"/>
    </source>
</evidence>
<feature type="binding site" evidence="5">
    <location>
        <position position="354"/>
    </location>
    <ligand>
        <name>Zn(2+)</name>
        <dbReference type="ChEBI" id="CHEBI:29105"/>
    </ligand>
</feature>
<protein>
    <recommendedName>
        <fullName evidence="5">Queuine tRNA-ribosyltransferase accessory subunit 2</fullName>
    </recommendedName>
    <alternativeName>
        <fullName evidence="5">Queuine tRNA-ribosyltransferase domain-containing protein 1</fullName>
    </alternativeName>
</protein>
<feature type="domain" description="tRNA-guanine(15) transglycosylase-like" evidence="7">
    <location>
        <begin position="30"/>
        <end position="415"/>
    </location>
</feature>
<dbReference type="Pfam" id="PF01702">
    <property type="entry name" value="TGT"/>
    <property type="match status" value="1"/>
</dbReference>
<dbReference type="InterPro" id="IPR002616">
    <property type="entry name" value="tRNA_ribo_trans-like"/>
</dbReference>
<feature type="binding site" evidence="5">
    <location>
        <position position="383"/>
    </location>
    <ligand>
        <name>Zn(2+)</name>
        <dbReference type="ChEBI" id="CHEBI:29105"/>
    </ligand>
</feature>
<keyword evidence="9" id="KW-1185">Reference proteome</keyword>
<dbReference type="SUPFAM" id="SSF51713">
    <property type="entry name" value="tRNA-guanine transglycosylase"/>
    <property type="match status" value="1"/>
</dbReference>
<evidence type="ECO:0000313" key="8">
    <source>
        <dbReference type="EMBL" id="OCL02242.1"/>
    </source>
</evidence>
<comment type="cofactor">
    <cofactor evidence="5">
        <name>Zn(2+)</name>
        <dbReference type="ChEBI" id="CHEBI:29105"/>
    </cofactor>
    <text evidence="5">Binds 1 zinc ion per subunit.</text>
</comment>
<dbReference type="PANTHER" id="PTHR46064">
    <property type="entry name" value="QUEUINE TRNA-RIBOSYLTRANSFERASE ACCESSORY SUBUNIT 2"/>
    <property type="match status" value="1"/>
</dbReference>
<dbReference type="EMBL" id="KV750981">
    <property type="protein sequence ID" value="OCL02242.1"/>
    <property type="molecule type" value="Genomic_DNA"/>
</dbReference>
<keyword evidence="1 5" id="KW-0963">Cytoplasm</keyword>
<comment type="similarity">
    <text evidence="5">Belongs to the queuine tRNA-ribosyltransferase family. QTRT2 subfamily.</text>
</comment>
<dbReference type="PANTHER" id="PTHR46064:SF1">
    <property type="entry name" value="QUEUINE TRNA-RIBOSYLTRANSFERASE ACCESSORY SUBUNIT 2"/>
    <property type="match status" value="1"/>
</dbReference>
<feature type="binding site" evidence="5">
    <location>
        <position position="357"/>
    </location>
    <ligand>
        <name>Zn(2+)</name>
        <dbReference type="ChEBI" id="CHEBI:29105"/>
    </ligand>
</feature>
<evidence type="ECO:0000256" key="5">
    <source>
        <dbReference type="HAMAP-Rule" id="MF_03043"/>
    </source>
</evidence>
<dbReference type="FunFam" id="3.20.20.105:FF:000007">
    <property type="entry name" value="Queuine tRNA-ribosyltransferase accessory subunit 2"/>
    <property type="match status" value="1"/>
</dbReference>
<dbReference type="InterPro" id="IPR028592">
    <property type="entry name" value="QTRTD1"/>
</dbReference>
<comment type="subcellular location">
    <subcellularLocation>
        <location evidence="5">Cytoplasm</location>
    </subcellularLocation>
</comment>
<dbReference type="InterPro" id="IPR050852">
    <property type="entry name" value="Queuine_tRNA-ribosyltrfase"/>
</dbReference>
<accession>A0A8E2ENZ9</accession>
<feature type="region of interest" description="Disordered" evidence="6">
    <location>
        <begin position="417"/>
        <end position="485"/>
    </location>
</feature>
<sequence>MAESAVPQLLDLPQEMLTFTLLKTSTSLAPRLGRLTIPGRSTISTPHYIGNTSRGAVPHISQDNFRKHTHIHGVYVALEDFIEKLPQQTPPVYTLECPATESALRSFIALSKETLLVLGPRRIPPVPCPAANTNTALSILTSVGFRQITSSDYVAAAQRLRPDIVVGLGDIPSGQQQPGLKRIDKMSDRTEKWTKNIISGRRGLDKTVKNPKASYEIFAPVLPVSRELQSWYLDHLVDDMLEDISGLVIYDSHMLAELPDELQLLPRLSFDLPSSPQKLLYQISLGMDIFTVPFITDATDAGIALDFSFPPPRSASVITEATAGVLTDKKSLGIDMWQPSHATSITPFSTGCTCYACAKHHRAYVQHLLASKEMLGWVLIQLHNHTVAGAFFAGVRESIAGGTFEEDKKAFEAFYEPELPEKTGQGPRVRGYQFKSEGPSESKKNPPAYRMLNDHKEGLSEAPTPDSNADAKDLERIGFAESAGS</sequence>
<dbReference type="HAMAP" id="MF_03043">
    <property type="entry name" value="QTRT2"/>
    <property type="match status" value="1"/>
</dbReference>
<proteinExistence type="inferred from homology"/>
<feature type="binding site" evidence="5">
    <location>
        <position position="352"/>
    </location>
    <ligand>
        <name>Zn(2+)</name>
        <dbReference type="ChEBI" id="CHEBI:29105"/>
    </ligand>
</feature>
<dbReference type="Gene3D" id="3.20.20.105">
    <property type="entry name" value="Queuine tRNA-ribosyltransferase-like"/>
    <property type="match status" value="1"/>
</dbReference>
<evidence type="ECO:0000313" key="9">
    <source>
        <dbReference type="Proteomes" id="UP000250140"/>
    </source>
</evidence>
<dbReference type="GO" id="GO:0046872">
    <property type="term" value="F:metal ion binding"/>
    <property type="evidence" value="ECO:0007669"/>
    <property type="project" value="UniProtKB-KW"/>
</dbReference>
<dbReference type="AlphaFoldDB" id="A0A8E2ENZ9"/>
<evidence type="ECO:0000256" key="1">
    <source>
        <dbReference type="ARBA" id="ARBA00022490"/>
    </source>
</evidence>
<dbReference type="InterPro" id="IPR036511">
    <property type="entry name" value="TGT-like_sf"/>
</dbReference>
<evidence type="ECO:0000259" key="7">
    <source>
        <dbReference type="Pfam" id="PF01702"/>
    </source>
</evidence>
<keyword evidence="3 5" id="KW-0479">Metal-binding</keyword>
<keyword evidence="4 5" id="KW-0862">Zinc</keyword>
<comment type="function">
    <text evidence="5">Non-catalytic subunit of the queuine tRNA-ribosyltransferase (TGT) that catalyzes the base-exchange of a guanine (G) residue with queuine (Q) at position 34 (anticodon wobble position) in tRNAs with GU(N) anticodons (tRNA-Asp, -Asn, -His and -Tyr), resulting in the hypermodified nucleoside queuosine (7-(((4,5-cis-dihydroxy-2-cyclopenten-1-yl)amino)methyl)-7-deazaguanosine).</text>
</comment>
<reference evidence="8 9" key="1">
    <citation type="journal article" date="2016" name="Nat. Commun.">
        <title>Ectomycorrhizal ecology is imprinted in the genome of the dominant symbiotic fungus Cenococcum geophilum.</title>
        <authorList>
            <consortium name="DOE Joint Genome Institute"/>
            <person name="Peter M."/>
            <person name="Kohler A."/>
            <person name="Ohm R.A."/>
            <person name="Kuo A."/>
            <person name="Krutzmann J."/>
            <person name="Morin E."/>
            <person name="Arend M."/>
            <person name="Barry K.W."/>
            <person name="Binder M."/>
            <person name="Choi C."/>
            <person name="Clum A."/>
            <person name="Copeland A."/>
            <person name="Grisel N."/>
            <person name="Haridas S."/>
            <person name="Kipfer T."/>
            <person name="LaButti K."/>
            <person name="Lindquist E."/>
            <person name="Lipzen A."/>
            <person name="Maire R."/>
            <person name="Meier B."/>
            <person name="Mihaltcheva S."/>
            <person name="Molinier V."/>
            <person name="Murat C."/>
            <person name="Poggeler S."/>
            <person name="Quandt C.A."/>
            <person name="Sperisen C."/>
            <person name="Tritt A."/>
            <person name="Tisserant E."/>
            <person name="Crous P.W."/>
            <person name="Henrissat B."/>
            <person name="Nehls U."/>
            <person name="Egli S."/>
            <person name="Spatafora J.W."/>
            <person name="Grigoriev I.V."/>
            <person name="Martin F.M."/>
        </authorList>
    </citation>
    <scope>NUCLEOTIDE SEQUENCE [LARGE SCALE GENOMIC DNA]</scope>
    <source>
        <strain evidence="8 9">CBS 207.34</strain>
    </source>
</reference>